<name>A0A6M0QXF2_9RHOB</name>
<dbReference type="PANTHER" id="PTHR30480:SF14">
    <property type="entry name" value="HYDROLASE, PUTATIVE (AFU_ORTHOLOGUE AFUA_4G13770)-RELATED"/>
    <property type="match status" value="1"/>
</dbReference>
<organism evidence="5 6">
    <name type="scientific">Tabrizicola oligotrophica</name>
    <dbReference type="NCBI Taxonomy" id="2710650"/>
    <lineage>
        <taxon>Bacteria</taxon>
        <taxon>Pseudomonadati</taxon>
        <taxon>Pseudomonadota</taxon>
        <taxon>Alphaproteobacteria</taxon>
        <taxon>Rhodobacterales</taxon>
        <taxon>Paracoccaceae</taxon>
        <taxon>Tabrizicola</taxon>
    </lineage>
</organism>
<comment type="similarity">
    <text evidence="1">Belongs to the glycosyl hydrolase 3 family.</text>
</comment>
<evidence type="ECO:0000259" key="4">
    <source>
        <dbReference type="Pfam" id="PF00933"/>
    </source>
</evidence>
<accession>A0A6M0QXF2</accession>
<dbReference type="EMBL" id="JAAIVJ010000019">
    <property type="protein sequence ID" value="NEY92067.1"/>
    <property type="molecule type" value="Genomic_DNA"/>
</dbReference>
<dbReference type="InterPro" id="IPR017853">
    <property type="entry name" value="GH"/>
</dbReference>
<dbReference type="GO" id="GO:0009254">
    <property type="term" value="P:peptidoglycan turnover"/>
    <property type="evidence" value="ECO:0007669"/>
    <property type="project" value="TreeGrafter"/>
</dbReference>
<gene>
    <name evidence="5" type="ORF">G4Z14_17400</name>
</gene>
<dbReference type="InterPro" id="IPR050226">
    <property type="entry name" value="NagZ_Beta-hexosaminidase"/>
</dbReference>
<evidence type="ECO:0000313" key="5">
    <source>
        <dbReference type="EMBL" id="NEY92067.1"/>
    </source>
</evidence>
<dbReference type="AlphaFoldDB" id="A0A6M0QXF2"/>
<evidence type="ECO:0000256" key="1">
    <source>
        <dbReference type="ARBA" id="ARBA00005336"/>
    </source>
</evidence>
<reference evidence="5 6" key="1">
    <citation type="submission" date="2020-02" db="EMBL/GenBank/DDBJ databases">
        <authorList>
            <person name="Chen W.-M."/>
        </authorList>
    </citation>
    <scope>NUCLEOTIDE SEQUENCE [LARGE SCALE GENOMIC DNA]</scope>
    <source>
        <strain evidence="5 6">KMS-5</strain>
    </source>
</reference>
<dbReference type="GO" id="GO:0005975">
    <property type="term" value="P:carbohydrate metabolic process"/>
    <property type="evidence" value="ECO:0007669"/>
    <property type="project" value="InterPro"/>
</dbReference>
<dbReference type="SUPFAM" id="SSF51445">
    <property type="entry name" value="(Trans)glycosidases"/>
    <property type="match status" value="1"/>
</dbReference>
<dbReference type="Gene3D" id="3.20.20.300">
    <property type="entry name" value="Glycoside hydrolase, family 3, N-terminal domain"/>
    <property type="match status" value="1"/>
</dbReference>
<feature type="domain" description="Glycoside hydrolase family 3 N-terminal" evidence="4">
    <location>
        <begin position="75"/>
        <end position="330"/>
    </location>
</feature>
<proteinExistence type="inferred from homology"/>
<dbReference type="InterPro" id="IPR001764">
    <property type="entry name" value="Glyco_hydro_3_N"/>
</dbReference>
<dbReference type="Pfam" id="PF00933">
    <property type="entry name" value="Glyco_hydro_3"/>
    <property type="match status" value="1"/>
</dbReference>
<dbReference type="Proteomes" id="UP000477782">
    <property type="component" value="Unassembled WGS sequence"/>
</dbReference>
<keyword evidence="6" id="KW-1185">Reference proteome</keyword>
<dbReference type="GO" id="GO:0004553">
    <property type="term" value="F:hydrolase activity, hydrolyzing O-glycosyl compounds"/>
    <property type="evidence" value="ECO:0007669"/>
    <property type="project" value="InterPro"/>
</dbReference>
<keyword evidence="3" id="KW-0326">Glycosidase</keyword>
<comment type="caution">
    <text evidence="5">The sequence shown here is derived from an EMBL/GenBank/DDBJ whole genome shotgun (WGS) entry which is preliminary data.</text>
</comment>
<evidence type="ECO:0000313" key="6">
    <source>
        <dbReference type="Proteomes" id="UP000477782"/>
    </source>
</evidence>
<dbReference type="InterPro" id="IPR036962">
    <property type="entry name" value="Glyco_hydro_3_N_sf"/>
</dbReference>
<protein>
    <submittedName>
        <fullName evidence="5">Glycoside hydrolase</fullName>
    </submittedName>
</protein>
<dbReference type="RefSeq" id="WP_164628051.1">
    <property type="nucleotide sequence ID" value="NZ_JAAIVJ010000019.1"/>
</dbReference>
<evidence type="ECO:0000256" key="2">
    <source>
        <dbReference type="ARBA" id="ARBA00022801"/>
    </source>
</evidence>
<dbReference type="PANTHER" id="PTHR30480">
    <property type="entry name" value="BETA-HEXOSAMINIDASE-RELATED"/>
    <property type="match status" value="1"/>
</dbReference>
<keyword evidence="2 5" id="KW-0378">Hydrolase</keyword>
<evidence type="ECO:0000256" key="3">
    <source>
        <dbReference type="ARBA" id="ARBA00023295"/>
    </source>
</evidence>
<sequence>MTTSIEQDAHAVLLPAFDGTTLSDATLRCLDRGGVSILLGESRAEYVARRMSADRIAAETPDTFRKVTATAKARSGRLLSFVDQEMGGICRLHDLVPQFPDRAMLGEVAEEQIERTAQRIAEVAAGMGVNGFLAPIVDVLIGQNPWLNGRTWSTNAEVIGRQSAAYVRGVQRAGVAATVKHFPGFGATTGDPATDAETVNPLALQDVEAGLIAFEAPIRAGAELVMVGPAIVSALDASKAALRSGTVIALLRQRMGFAGVIMADDLDSAATLQGSTVAEVAVDALSAGCDLLLLADIDDQLDQVAAAIAAAARNGRISAEALAVSAQKVRALADRYATA</sequence>